<proteinExistence type="predicted"/>
<sequence length="32" mass="3654">YIVVVEGGAISRGDRIKNKKLTKKNNNNTIYF</sequence>
<evidence type="ECO:0000313" key="1">
    <source>
        <dbReference type="EMBL" id="KKL60351.1"/>
    </source>
</evidence>
<comment type="caution">
    <text evidence="1">The sequence shown here is derived from an EMBL/GenBank/DDBJ whole genome shotgun (WGS) entry which is preliminary data.</text>
</comment>
<dbReference type="AlphaFoldDB" id="A0A0F9E2K7"/>
<feature type="non-terminal residue" evidence="1">
    <location>
        <position position="1"/>
    </location>
</feature>
<name>A0A0F9E2K7_9ZZZZ</name>
<protein>
    <submittedName>
        <fullName evidence="1">Uncharacterized protein</fullName>
    </submittedName>
</protein>
<gene>
    <name evidence="1" type="ORF">LCGC14_2206250</name>
</gene>
<dbReference type="EMBL" id="LAZR01029178">
    <property type="protein sequence ID" value="KKL60351.1"/>
    <property type="molecule type" value="Genomic_DNA"/>
</dbReference>
<accession>A0A0F9E2K7</accession>
<organism evidence="1">
    <name type="scientific">marine sediment metagenome</name>
    <dbReference type="NCBI Taxonomy" id="412755"/>
    <lineage>
        <taxon>unclassified sequences</taxon>
        <taxon>metagenomes</taxon>
        <taxon>ecological metagenomes</taxon>
    </lineage>
</organism>
<reference evidence="1" key="1">
    <citation type="journal article" date="2015" name="Nature">
        <title>Complex archaea that bridge the gap between prokaryotes and eukaryotes.</title>
        <authorList>
            <person name="Spang A."/>
            <person name="Saw J.H."/>
            <person name="Jorgensen S.L."/>
            <person name="Zaremba-Niedzwiedzka K."/>
            <person name="Martijn J."/>
            <person name="Lind A.E."/>
            <person name="van Eijk R."/>
            <person name="Schleper C."/>
            <person name="Guy L."/>
            <person name="Ettema T.J."/>
        </authorList>
    </citation>
    <scope>NUCLEOTIDE SEQUENCE</scope>
</reference>